<gene>
    <name evidence="1" type="ORF">LCGC14_0988490</name>
</gene>
<evidence type="ECO:0000313" key="1">
    <source>
        <dbReference type="EMBL" id="KKN15195.1"/>
    </source>
</evidence>
<reference evidence="1" key="1">
    <citation type="journal article" date="2015" name="Nature">
        <title>Complex archaea that bridge the gap between prokaryotes and eukaryotes.</title>
        <authorList>
            <person name="Spang A."/>
            <person name="Saw J.H."/>
            <person name="Jorgensen S.L."/>
            <person name="Zaremba-Niedzwiedzka K."/>
            <person name="Martijn J."/>
            <person name="Lind A.E."/>
            <person name="van Eijk R."/>
            <person name="Schleper C."/>
            <person name="Guy L."/>
            <person name="Ettema T.J."/>
        </authorList>
    </citation>
    <scope>NUCLEOTIDE SEQUENCE</scope>
</reference>
<sequence>MGNQRETLIPSRLKYITLLSHQTNNSELKSTIGFNALLHNSGIDYL</sequence>
<comment type="caution">
    <text evidence="1">The sequence shown here is derived from an EMBL/GenBank/DDBJ whole genome shotgun (WGS) entry which is preliminary data.</text>
</comment>
<dbReference type="EMBL" id="LAZR01003736">
    <property type="protein sequence ID" value="KKN15195.1"/>
    <property type="molecule type" value="Genomic_DNA"/>
</dbReference>
<dbReference type="AlphaFoldDB" id="A0A0F9N6D9"/>
<proteinExistence type="predicted"/>
<organism evidence="1">
    <name type="scientific">marine sediment metagenome</name>
    <dbReference type="NCBI Taxonomy" id="412755"/>
    <lineage>
        <taxon>unclassified sequences</taxon>
        <taxon>metagenomes</taxon>
        <taxon>ecological metagenomes</taxon>
    </lineage>
</organism>
<protein>
    <submittedName>
        <fullName evidence="1">Uncharacterized protein</fullName>
    </submittedName>
</protein>
<accession>A0A0F9N6D9</accession>
<name>A0A0F9N6D9_9ZZZZ</name>